<accession>G0NMX2</accession>
<reference evidence="3" key="1">
    <citation type="submission" date="2011-07" db="EMBL/GenBank/DDBJ databases">
        <authorList>
            <consortium name="Caenorhabditis brenneri Sequencing and Analysis Consortium"/>
            <person name="Wilson R.K."/>
        </authorList>
    </citation>
    <scope>NUCLEOTIDE SEQUENCE [LARGE SCALE GENOMIC DNA]</scope>
    <source>
        <strain evidence="3">PB2801</strain>
    </source>
</reference>
<sequence length="280" mass="32587">MTRGNKVNMMDEQNIEKLKQLYGKVFNHPDLKTVYLDSGKNLKKTVAALKEKLKLEPININLGSLKKVVSEDMTDFGKFLDDFCEGELKKPWTKKSKSVEELKMRFIEDKEYGVSEFWIDHLYSLFNQNVVKTAEAVAKDRIFRSVIKGLYAIRKNLKHAEKKFTQCYYRCINFMVRLRNIPPNIITFLKPTELKFELHWFTIDGAESFVKEVLDQMLLRPNGGQEEIQFITGCGLHSSGGRSSIKEQLLELHGRNMRVCQRNNGILLYSKLQNMFVPCF</sequence>
<name>G0NMX2_CAEBE</name>
<dbReference type="Proteomes" id="UP000008068">
    <property type="component" value="Unassembled WGS sequence"/>
</dbReference>
<evidence type="ECO:0000313" key="2">
    <source>
        <dbReference type="EMBL" id="EGT34410.1"/>
    </source>
</evidence>
<dbReference type="OrthoDB" id="5907147at2759"/>
<gene>
    <name evidence="2" type="ORF">CAEBREN_18441</name>
</gene>
<keyword evidence="3" id="KW-1185">Reference proteome</keyword>
<dbReference type="HOGENOM" id="CLU_994747_0_0_1"/>
<organism evidence="3">
    <name type="scientific">Caenorhabditis brenneri</name>
    <name type="common">Nematode worm</name>
    <dbReference type="NCBI Taxonomy" id="135651"/>
    <lineage>
        <taxon>Eukaryota</taxon>
        <taxon>Metazoa</taxon>
        <taxon>Ecdysozoa</taxon>
        <taxon>Nematoda</taxon>
        <taxon>Chromadorea</taxon>
        <taxon>Rhabditida</taxon>
        <taxon>Rhabditina</taxon>
        <taxon>Rhabditomorpha</taxon>
        <taxon>Rhabditoidea</taxon>
        <taxon>Rhabditidae</taxon>
        <taxon>Peloderinae</taxon>
        <taxon>Caenorhabditis</taxon>
    </lineage>
</organism>
<dbReference type="SUPFAM" id="SSF160443">
    <property type="entry name" value="SMR domain-like"/>
    <property type="match status" value="1"/>
</dbReference>
<evidence type="ECO:0000313" key="3">
    <source>
        <dbReference type="Proteomes" id="UP000008068"/>
    </source>
</evidence>
<dbReference type="PROSITE" id="PS50828">
    <property type="entry name" value="SMR"/>
    <property type="match status" value="1"/>
</dbReference>
<dbReference type="SMART" id="SM00463">
    <property type="entry name" value="SMR"/>
    <property type="match status" value="1"/>
</dbReference>
<dbReference type="AlphaFoldDB" id="G0NMX2"/>
<dbReference type="InterPro" id="IPR036063">
    <property type="entry name" value="Smr_dom_sf"/>
</dbReference>
<feature type="domain" description="Smr" evidence="1">
    <location>
        <begin position="196"/>
        <end position="273"/>
    </location>
</feature>
<evidence type="ECO:0000259" key="1">
    <source>
        <dbReference type="PROSITE" id="PS50828"/>
    </source>
</evidence>
<proteinExistence type="predicted"/>
<dbReference type="EMBL" id="GL379912">
    <property type="protein sequence ID" value="EGT34410.1"/>
    <property type="molecule type" value="Genomic_DNA"/>
</dbReference>
<protein>
    <recommendedName>
        <fullName evidence="1">Smr domain-containing protein</fullName>
    </recommendedName>
</protein>
<dbReference type="Gene3D" id="3.30.1370.110">
    <property type="match status" value="1"/>
</dbReference>
<dbReference type="InterPro" id="IPR002625">
    <property type="entry name" value="Smr_dom"/>
</dbReference>
<dbReference type="InParanoid" id="G0NMX2"/>
<dbReference type="eggNOG" id="ENOG502RAM9">
    <property type="taxonomic scope" value="Eukaryota"/>
</dbReference>